<evidence type="ECO:0000256" key="4">
    <source>
        <dbReference type="ARBA" id="ARBA00022801"/>
    </source>
</evidence>
<evidence type="ECO:0000256" key="7">
    <source>
        <dbReference type="PROSITE-ProRule" id="PRU01240"/>
    </source>
</evidence>
<keyword evidence="4 7" id="KW-0378">Hydrolase</keyword>
<feature type="domain" description="Peptidase S8/S53" evidence="9">
    <location>
        <begin position="124"/>
        <end position="297"/>
    </location>
</feature>
<dbReference type="PROSITE" id="PS51892">
    <property type="entry name" value="SUBTILASE"/>
    <property type="match status" value="1"/>
</dbReference>
<comment type="caution">
    <text evidence="11">The sequence shown here is derived from an EMBL/GenBank/DDBJ whole genome shotgun (WGS) entry which is preliminary data.</text>
</comment>
<keyword evidence="2 7" id="KW-0645">Protease</keyword>
<dbReference type="PROSITE" id="PS00138">
    <property type="entry name" value="SUBTILASE_SER"/>
    <property type="match status" value="1"/>
</dbReference>
<name>A0A8J6PL13_9FLAO</name>
<dbReference type="InterPro" id="IPR036852">
    <property type="entry name" value="Peptidase_S8/S53_dom_sf"/>
</dbReference>
<dbReference type="AlphaFoldDB" id="A0A8J6PL13"/>
<dbReference type="InterPro" id="IPR050131">
    <property type="entry name" value="Peptidase_S8_subtilisin-like"/>
</dbReference>
<accession>A0A8J6PL13</accession>
<comment type="similarity">
    <text evidence="1 7">Belongs to the peptidase S8 family.</text>
</comment>
<feature type="active site" description="Charge relay system" evidence="6 7">
    <location>
        <position position="193"/>
    </location>
</feature>
<feature type="domain" description="Secretion system C-terminal sorting" evidence="10">
    <location>
        <begin position="780"/>
        <end position="845"/>
    </location>
</feature>
<dbReference type="PANTHER" id="PTHR43806">
    <property type="entry name" value="PEPTIDASE S8"/>
    <property type="match status" value="1"/>
</dbReference>
<evidence type="ECO:0000313" key="11">
    <source>
        <dbReference type="EMBL" id="MBC9813716.1"/>
    </source>
</evidence>
<dbReference type="Pfam" id="PF00082">
    <property type="entry name" value="Peptidase_S8"/>
    <property type="match status" value="2"/>
</dbReference>
<evidence type="ECO:0000259" key="9">
    <source>
        <dbReference type="Pfam" id="PF00082"/>
    </source>
</evidence>
<dbReference type="Proteomes" id="UP000652681">
    <property type="component" value="Unassembled WGS sequence"/>
</dbReference>
<evidence type="ECO:0000256" key="1">
    <source>
        <dbReference type="ARBA" id="ARBA00011073"/>
    </source>
</evidence>
<protein>
    <submittedName>
        <fullName evidence="11">S8 family serine peptidase</fullName>
    </submittedName>
</protein>
<proteinExistence type="inferred from homology"/>
<dbReference type="PANTHER" id="PTHR43806:SF11">
    <property type="entry name" value="CEREVISIN-RELATED"/>
    <property type="match status" value="1"/>
</dbReference>
<dbReference type="SUPFAM" id="SSF52743">
    <property type="entry name" value="Subtilisin-like"/>
    <property type="match status" value="1"/>
</dbReference>
<sequence length="849" mass="92249">MVNRLFFTLLLLVVATASHAQSGAFGYNQLSDEQLRLTTTFCLPNQEVYKTAIRKNKWNTVRENPFWIYFSATAIEVSEAYKNGELPDYYIEYAPPHLLNDSMRAHHNIDAVHNGTGLSMPYKGKDVIVGYVDTGIEIQHPDFKDANGKTRILRIWDHSVSSGGTLSPYGYGIIWDSTQINAGLCTSTDDSAHGSTVAGAGSGNGRAVGYNQGAAPESDIIMVKTNFSLPNWSLTVADACDYIFKVADTLGKRAIVNLSVGSYLGSHDGRDPAAVRINNLLDEKAGRIVVAACGNSGGIGNYHCQGIVTNDTTFTWFENNPNSSFGPNKIFFDLYSDMDQATYSYSFKAVNPAANYQTRAQLVFRPATASLGVPVFDTLRNANGDRIATLEIYTSQEGANFHMQVLFRNVDTTNYLYGFYTRGSGKYDLWSGTGLGYNKIVEVLPSSAAFPSIVNYHLPDAQQTIVSNWNCSPKVVSVGNTRNRSRFANYAGGYYYPNETTPVGKLSPGSSKGPNRHNVIKPDVAASGDVMLSAGPLWYFAEPANYPKMDSGGWHLGNGGTSMSSPVVAGIAALFLERCEKGNYQTFLDALQQYSFSNTYTGPLPNNAYGYGLIDAAAILQNQEFSATIDGDTVLCVGPNLIEVQATDSIASVLWSNGSTTLVNQQYTPGEVFAIVYNEFGCGVHSDTLILTQETVESIDPITVSGDYLTLSTTSSNAVYQWTLNGVDLPGETNDSLILSSFQSGFYDCYTTGENGCTVYAGGVGIYLSVENLSNLSLIIYPNPATNQVTISTESNLISVKMFDLTGKEIPVDMNTNVLNIQHLADGYYHLLIQTDKGSAQSKLIKRSE</sequence>
<dbReference type="NCBIfam" id="TIGR04183">
    <property type="entry name" value="Por_Secre_tail"/>
    <property type="match status" value="1"/>
</dbReference>
<gene>
    <name evidence="11" type="ORF">H9Y05_14665</name>
</gene>
<keyword evidence="12" id="KW-1185">Reference proteome</keyword>
<dbReference type="Gene3D" id="3.40.50.200">
    <property type="entry name" value="Peptidase S8/S53 domain"/>
    <property type="match status" value="2"/>
</dbReference>
<feature type="signal peptide" evidence="8">
    <location>
        <begin position="1"/>
        <end position="20"/>
    </location>
</feature>
<dbReference type="InterPro" id="IPR015500">
    <property type="entry name" value="Peptidase_S8_subtilisin-rel"/>
</dbReference>
<evidence type="ECO:0000256" key="2">
    <source>
        <dbReference type="ARBA" id="ARBA00022670"/>
    </source>
</evidence>
<keyword evidence="3 8" id="KW-0732">Signal</keyword>
<keyword evidence="5 7" id="KW-0720">Serine protease</keyword>
<feature type="chain" id="PRO_5035322589" evidence="8">
    <location>
        <begin position="21"/>
        <end position="849"/>
    </location>
</feature>
<dbReference type="InterPro" id="IPR000209">
    <property type="entry name" value="Peptidase_S8/S53_dom"/>
</dbReference>
<dbReference type="GO" id="GO:0006508">
    <property type="term" value="P:proteolysis"/>
    <property type="evidence" value="ECO:0007669"/>
    <property type="project" value="UniProtKB-KW"/>
</dbReference>
<dbReference type="EMBL" id="JACVEL010000014">
    <property type="protein sequence ID" value="MBC9813716.1"/>
    <property type="molecule type" value="Genomic_DNA"/>
</dbReference>
<dbReference type="PRINTS" id="PR00723">
    <property type="entry name" value="SUBTILISIN"/>
</dbReference>
<evidence type="ECO:0000256" key="6">
    <source>
        <dbReference type="PIRSR" id="PIRSR615500-1"/>
    </source>
</evidence>
<evidence type="ECO:0000256" key="5">
    <source>
        <dbReference type="ARBA" id="ARBA00022825"/>
    </source>
</evidence>
<feature type="active site" description="Charge relay system" evidence="6 7">
    <location>
        <position position="562"/>
    </location>
</feature>
<dbReference type="InterPro" id="IPR026444">
    <property type="entry name" value="Secre_tail"/>
</dbReference>
<evidence type="ECO:0000313" key="12">
    <source>
        <dbReference type="Proteomes" id="UP000652681"/>
    </source>
</evidence>
<dbReference type="GO" id="GO:0004252">
    <property type="term" value="F:serine-type endopeptidase activity"/>
    <property type="evidence" value="ECO:0007669"/>
    <property type="project" value="UniProtKB-UniRule"/>
</dbReference>
<feature type="active site" description="Charge relay system" evidence="6 7">
    <location>
        <position position="133"/>
    </location>
</feature>
<evidence type="ECO:0000256" key="8">
    <source>
        <dbReference type="SAM" id="SignalP"/>
    </source>
</evidence>
<reference evidence="11" key="1">
    <citation type="submission" date="2020-09" db="EMBL/GenBank/DDBJ databases">
        <title>Taishania pollutisoli gen. nov., sp. nov., Isolated from Tetrabromobisphenol A-Contaminated Soil.</title>
        <authorList>
            <person name="Chen Q."/>
        </authorList>
    </citation>
    <scope>NUCLEOTIDE SEQUENCE</scope>
    <source>
        <strain evidence="11">CZZ-1</strain>
    </source>
</reference>
<dbReference type="RefSeq" id="WP_216714717.1">
    <property type="nucleotide sequence ID" value="NZ_JACVEL010000014.1"/>
</dbReference>
<organism evidence="11 12">
    <name type="scientific">Taishania pollutisoli</name>
    <dbReference type="NCBI Taxonomy" id="2766479"/>
    <lineage>
        <taxon>Bacteria</taxon>
        <taxon>Pseudomonadati</taxon>
        <taxon>Bacteroidota</taxon>
        <taxon>Flavobacteriia</taxon>
        <taxon>Flavobacteriales</taxon>
        <taxon>Crocinitomicaceae</taxon>
        <taxon>Taishania</taxon>
    </lineage>
</organism>
<evidence type="ECO:0000256" key="3">
    <source>
        <dbReference type="ARBA" id="ARBA00022729"/>
    </source>
</evidence>
<dbReference type="InterPro" id="IPR023828">
    <property type="entry name" value="Peptidase_S8_Ser-AS"/>
</dbReference>
<dbReference type="Pfam" id="PF18962">
    <property type="entry name" value="Por_Secre_tail"/>
    <property type="match status" value="1"/>
</dbReference>
<evidence type="ECO:0000259" key="10">
    <source>
        <dbReference type="Pfam" id="PF18962"/>
    </source>
</evidence>
<feature type="domain" description="Peptidase S8/S53" evidence="9">
    <location>
        <begin position="466"/>
        <end position="612"/>
    </location>
</feature>